<keyword evidence="2" id="KW-1185">Reference proteome</keyword>
<organism evidence="1 2">
    <name type="scientific">Microbacterium invictum</name>
    <dbReference type="NCBI Taxonomy" id="515415"/>
    <lineage>
        <taxon>Bacteria</taxon>
        <taxon>Bacillati</taxon>
        <taxon>Actinomycetota</taxon>
        <taxon>Actinomycetes</taxon>
        <taxon>Micrococcales</taxon>
        <taxon>Microbacteriaceae</taxon>
        <taxon>Microbacterium</taxon>
    </lineage>
</organism>
<dbReference type="AlphaFoldDB" id="A0AA40SQJ7"/>
<gene>
    <name evidence="1" type="ORF">BKA10_002209</name>
</gene>
<dbReference type="RefSeq" id="WP_183499946.1">
    <property type="nucleotide sequence ID" value="NZ_BAABCO010000004.1"/>
</dbReference>
<sequence length="123" mass="13901">MPGRRYLLTSWLVRAMIPEHTIGTYTLWAPDAPIYIGRSDTCLRRRLIEHTATWAPDTRFTFDVSRTAQDAFAMECSLFHALGDSTSNVEHPPRASRSDPACPFCRSTVTAILDNRLTQGMNQ</sequence>
<proteinExistence type="predicted"/>
<protein>
    <submittedName>
        <fullName evidence="1">Uncharacterized protein</fullName>
    </submittedName>
</protein>
<evidence type="ECO:0000313" key="2">
    <source>
        <dbReference type="Proteomes" id="UP000549113"/>
    </source>
</evidence>
<reference evidence="1 2" key="1">
    <citation type="submission" date="2020-08" db="EMBL/GenBank/DDBJ databases">
        <title>Sequencing the genomes of 1000 actinobacteria strains.</title>
        <authorList>
            <person name="Klenk H.-P."/>
        </authorList>
    </citation>
    <scope>NUCLEOTIDE SEQUENCE [LARGE SCALE GENOMIC DNA]</scope>
    <source>
        <strain evidence="1 2">DSM 19600</strain>
    </source>
</reference>
<dbReference type="Proteomes" id="UP000549113">
    <property type="component" value="Unassembled WGS sequence"/>
</dbReference>
<dbReference type="EMBL" id="JACIFH010000001">
    <property type="protein sequence ID" value="MBB4140415.1"/>
    <property type="molecule type" value="Genomic_DNA"/>
</dbReference>
<accession>A0AA40SQJ7</accession>
<name>A0AA40SQJ7_9MICO</name>
<comment type="caution">
    <text evidence="1">The sequence shown here is derived from an EMBL/GenBank/DDBJ whole genome shotgun (WGS) entry which is preliminary data.</text>
</comment>
<evidence type="ECO:0000313" key="1">
    <source>
        <dbReference type="EMBL" id="MBB4140415.1"/>
    </source>
</evidence>